<dbReference type="Proteomes" id="UP001058682">
    <property type="component" value="Chromosome"/>
</dbReference>
<gene>
    <name evidence="2" type="ORF">E4N74_06310</name>
    <name evidence="1" type="ORF">E4N76_07205</name>
</gene>
<proteinExistence type="predicted"/>
<dbReference type="AlphaFoldDB" id="A0AAE9MSB9"/>
<evidence type="ECO:0000313" key="2">
    <source>
        <dbReference type="EMBL" id="UTY33674.1"/>
    </source>
</evidence>
<dbReference type="EMBL" id="CP038802">
    <property type="protein sequence ID" value="UTY28808.1"/>
    <property type="molecule type" value="Genomic_DNA"/>
</dbReference>
<accession>A0AAE9MSB9</accession>
<evidence type="ECO:0000313" key="1">
    <source>
        <dbReference type="EMBL" id="UTY28808.1"/>
    </source>
</evidence>
<dbReference type="EMBL" id="CP038804">
    <property type="protein sequence ID" value="UTY33674.1"/>
    <property type="molecule type" value="Genomic_DNA"/>
</dbReference>
<organism evidence="2 3">
    <name type="scientific">Treponema putidum</name>
    <dbReference type="NCBI Taxonomy" id="221027"/>
    <lineage>
        <taxon>Bacteria</taxon>
        <taxon>Pseudomonadati</taxon>
        <taxon>Spirochaetota</taxon>
        <taxon>Spirochaetia</taxon>
        <taxon>Spirochaetales</taxon>
        <taxon>Treponemataceae</taxon>
        <taxon>Treponema</taxon>
    </lineage>
</organism>
<sequence>MFAGKNLNYEQLICFLKTYFQYELFEKNNEEGSLYSKYYFIKLGFPDIQVIIERGYLEIDIKVENNFWSISNVYKYLHHKEIVRGRYSSDKDLLENFENETKNYLNEIFINWDTISNDRLEKFYKEFPQYVFVWINGSVK</sequence>
<reference evidence="2" key="1">
    <citation type="submission" date="2019-04" db="EMBL/GenBank/DDBJ databases">
        <title>Whole genome sequencing of oral phylogroup 2 treponemes.</title>
        <authorList>
            <person name="Chan Y."/>
            <person name="Zeng H.H."/>
            <person name="Yu X.L."/>
            <person name="Leung W.K."/>
            <person name="Watt R.M."/>
        </authorList>
    </citation>
    <scope>NUCLEOTIDE SEQUENCE</scope>
    <source>
        <strain evidence="2">OMZ 835</strain>
        <strain evidence="1">OMZ 847</strain>
    </source>
</reference>
<dbReference type="Proteomes" id="UP001059401">
    <property type="component" value="Chromosome"/>
</dbReference>
<protein>
    <submittedName>
        <fullName evidence="2">Uncharacterized protein</fullName>
    </submittedName>
</protein>
<keyword evidence="4" id="KW-1185">Reference proteome</keyword>
<name>A0AAE9MSB9_9SPIR</name>
<evidence type="ECO:0000313" key="3">
    <source>
        <dbReference type="Proteomes" id="UP001058682"/>
    </source>
</evidence>
<evidence type="ECO:0000313" key="4">
    <source>
        <dbReference type="Proteomes" id="UP001059401"/>
    </source>
</evidence>
<dbReference type="RefSeq" id="WP_255806576.1">
    <property type="nucleotide sequence ID" value="NZ_CP038802.1"/>
</dbReference>